<name>A0A0R1TYW7_9LACO</name>
<dbReference type="RefSeq" id="WP_162256036.1">
    <property type="nucleotide sequence ID" value="NZ_AZFJ01000045.1"/>
</dbReference>
<sequence length="58" mass="6443">MIRTRPVVFIRDWTLFGWLVVLRLAGRTGVVVPVERLVPATGAVSLTLTPVPGYRELP</sequence>
<dbReference type="PATRIC" id="fig|1423783.4.peg.928"/>
<protein>
    <submittedName>
        <fullName evidence="1">Uncharacterized protein</fullName>
    </submittedName>
</protein>
<dbReference type="EMBL" id="AZFJ01000045">
    <property type="protein sequence ID" value="KRL86380.1"/>
    <property type="molecule type" value="Genomic_DNA"/>
</dbReference>
<reference evidence="1 2" key="1">
    <citation type="journal article" date="2015" name="Genome Announc.">
        <title>Expanding the biotechnology potential of lactobacilli through comparative genomics of 213 strains and associated genera.</title>
        <authorList>
            <person name="Sun Z."/>
            <person name="Harris H.M."/>
            <person name="McCann A."/>
            <person name="Guo C."/>
            <person name="Argimon S."/>
            <person name="Zhang W."/>
            <person name="Yang X."/>
            <person name="Jeffery I.B."/>
            <person name="Cooney J.C."/>
            <person name="Kagawa T.F."/>
            <person name="Liu W."/>
            <person name="Song Y."/>
            <person name="Salvetti E."/>
            <person name="Wrobel A."/>
            <person name="Rasinkangas P."/>
            <person name="Parkhill J."/>
            <person name="Rea M.C."/>
            <person name="O'Sullivan O."/>
            <person name="Ritari J."/>
            <person name="Douillard F.P."/>
            <person name="Paul Ross R."/>
            <person name="Yang R."/>
            <person name="Briner A.E."/>
            <person name="Felis G.E."/>
            <person name="de Vos W.M."/>
            <person name="Barrangou R."/>
            <person name="Klaenhammer T.R."/>
            <person name="Caufield P.W."/>
            <person name="Cui Y."/>
            <person name="Zhang H."/>
            <person name="O'Toole P.W."/>
        </authorList>
    </citation>
    <scope>NUCLEOTIDE SEQUENCE [LARGE SCALE GENOMIC DNA]</scope>
    <source>
        <strain evidence="1 2">DSM 15945</strain>
    </source>
</reference>
<evidence type="ECO:0000313" key="2">
    <source>
        <dbReference type="Proteomes" id="UP000051922"/>
    </source>
</evidence>
<gene>
    <name evidence="1" type="ORF">FC50_GL000899</name>
</gene>
<organism evidence="1 2">
    <name type="scientific">Lacticaseibacillus pantheris DSM 15945 = JCM 12539 = NBRC 106106</name>
    <dbReference type="NCBI Taxonomy" id="1423783"/>
    <lineage>
        <taxon>Bacteria</taxon>
        <taxon>Bacillati</taxon>
        <taxon>Bacillota</taxon>
        <taxon>Bacilli</taxon>
        <taxon>Lactobacillales</taxon>
        <taxon>Lactobacillaceae</taxon>
        <taxon>Lacticaseibacillus</taxon>
    </lineage>
</organism>
<dbReference type="AlphaFoldDB" id="A0A0R1TYW7"/>
<dbReference type="STRING" id="1423783.FC50_GL000899"/>
<proteinExistence type="predicted"/>
<keyword evidence="2" id="KW-1185">Reference proteome</keyword>
<comment type="caution">
    <text evidence="1">The sequence shown here is derived from an EMBL/GenBank/DDBJ whole genome shotgun (WGS) entry which is preliminary data.</text>
</comment>
<accession>A0A0R1TYW7</accession>
<dbReference type="Proteomes" id="UP000051922">
    <property type="component" value="Unassembled WGS sequence"/>
</dbReference>
<evidence type="ECO:0000313" key="1">
    <source>
        <dbReference type="EMBL" id="KRL86380.1"/>
    </source>
</evidence>